<reference evidence="1 2" key="1">
    <citation type="submission" date="2024-02" db="EMBL/GenBank/DDBJ databases">
        <title>Chromosome-level genome assembly of the Eurasian Minnow (Phoxinus phoxinus).</title>
        <authorList>
            <person name="Oriowo T.O."/>
            <person name="Martin S."/>
            <person name="Stange M."/>
            <person name="Chrysostomakis Y."/>
            <person name="Brown T."/>
            <person name="Winkler S."/>
            <person name="Kukowka S."/>
            <person name="Myers E.W."/>
            <person name="Bohne A."/>
        </authorList>
    </citation>
    <scope>NUCLEOTIDE SEQUENCE [LARGE SCALE GENOMIC DNA]</scope>
    <source>
        <strain evidence="1">ZFMK-TIS-60720</strain>
        <tissue evidence="1">Whole Organism</tissue>
    </source>
</reference>
<evidence type="ECO:0000313" key="1">
    <source>
        <dbReference type="EMBL" id="KAK7175545.1"/>
    </source>
</evidence>
<protein>
    <submittedName>
        <fullName evidence="1">Uncharacterized protein</fullName>
    </submittedName>
</protein>
<keyword evidence="2" id="KW-1185">Reference proteome</keyword>
<dbReference type="SUPFAM" id="SSF54001">
    <property type="entry name" value="Cysteine proteinases"/>
    <property type="match status" value="1"/>
</dbReference>
<dbReference type="Gene3D" id="3.40.395.10">
    <property type="entry name" value="Adenoviral Proteinase, Chain A"/>
    <property type="match status" value="1"/>
</dbReference>
<dbReference type="EMBL" id="JAYKXH010000002">
    <property type="protein sequence ID" value="KAK7175545.1"/>
    <property type="molecule type" value="Genomic_DNA"/>
</dbReference>
<evidence type="ECO:0000313" key="2">
    <source>
        <dbReference type="Proteomes" id="UP001364617"/>
    </source>
</evidence>
<gene>
    <name evidence="1" type="ORF">R3I93_002459</name>
</gene>
<proteinExistence type="predicted"/>
<sequence>MVSSEEWNILFLSDYEGASLQHLSNNCGVFMLMYALYATLQKPFDFNEADMTIIRRWWCAQVLQKFTVESNTEGPVVTPAATERDQDQDQSYLPPEILQKIIGITLRMDMTMLESFNNTSKLFRDLSRPFHPMISINDSVAKDLEIESDPVHISIGKICKVAGCGSGLVLRLAHLFSSKKNWMKACLVLRHTGYGRYLVEDVQFAE</sequence>
<comment type="caution">
    <text evidence="1">The sequence shown here is derived from an EMBL/GenBank/DDBJ whole genome shotgun (WGS) entry which is preliminary data.</text>
</comment>
<dbReference type="InterPro" id="IPR038765">
    <property type="entry name" value="Papain-like_cys_pep_sf"/>
</dbReference>
<accession>A0AAN9DQJ9</accession>
<dbReference type="AlphaFoldDB" id="A0AAN9DQJ9"/>
<organism evidence="1 2">
    <name type="scientific">Phoxinus phoxinus</name>
    <name type="common">Eurasian minnow</name>
    <dbReference type="NCBI Taxonomy" id="58324"/>
    <lineage>
        <taxon>Eukaryota</taxon>
        <taxon>Metazoa</taxon>
        <taxon>Chordata</taxon>
        <taxon>Craniata</taxon>
        <taxon>Vertebrata</taxon>
        <taxon>Euteleostomi</taxon>
        <taxon>Actinopterygii</taxon>
        <taxon>Neopterygii</taxon>
        <taxon>Teleostei</taxon>
        <taxon>Ostariophysi</taxon>
        <taxon>Cypriniformes</taxon>
        <taxon>Leuciscidae</taxon>
        <taxon>Phoxininae</taxon>
        <taxon>Phoxinus</taxon>
    </lineage>
</organism>
<dbReference type="Proteomes" id="UP001364617">
    <property type="component" value="Unassembled WGS sequence"/>
</dbReference>
<name>A0AAN9DQJ9_9TELE</name>